<name>A0A4Y8LS51_9BACL</name>
<proteinExistence type="predicted"/>
<dbReference type="SUPFAM" id="SSF51215">
    <property type="entry name" value="Regulatory protein AraC"/>
    <property type="match status" value="1"/>
</dbReference>
<dbReference type="InterPro" id="IPR014710">
    <property type="entry name" value="RmlC-like_jellyroll"/>
</dbReference>
<reference evidence="6 7" key="1">
    <citation type="submission" date="2019-03" db="EMBL/GenBank/DDBJ databases">
        <title>Cohnella endophytica sp. nov., a novel endophytic bacterium isolated from bark of Sonneratia apetala.</title>
        <authorList>
            <person name="Tuo L."/>
        </authorList>
    </citation>
    <scope>NUCLEOTIDE SEQUENCE [LARGE SCALE GENOMIC DNA]</scope>
    <source>
        <strain evidence="6 7">CCTCC AB 208254</strain>
    </source>
</reference>
<feature type="domain" description="HTH araC/xylS-type" evidence="5">
    <location>
        <begin position="191"/>
        <end position="289"/>
    </location>
</feature>
<dbReference type="AlphaFoldDB" id="A0A4Y8LS51"/>
<keyword evidence="3" id="KW-0010">Activator</keyword>
<dbReference type="Pfam" id="PF12833">
    <property type="entry name" value="HTH_18"/>
    <property type="match status" value="1"/>
</dbReference>
<dbReference type="InterPro" id="IPR009057">
    <property type="entry name" value="Homeodomain-like_sf"/>
</dbReference>
<evidence type="ECO:0000256" key="2">
    <source>
        <dbReference type="ARBA" id="ARBA00023125"/>
    </source>
</evidence>
<evidence type="ECO:0000259" key="5">
    <source>
        <dbReference type="PROSITE" id="PS01124"/>
    </source>
</evidence>
<dbReference type="GO" id="GO:0003700">
    <property type="term" value="F:DNA-binding transcription factor activity"/>
    <property type="evidence" value="ECO:0007669"/>
    <property type="project" value="InterPro"/>
</dbReference>
<keyword evidence="7" id="KW-1185">Reference proteome</keyword>
<evidence type="ECO:0000313" key="7">
    <source>
        <dbReference type="Proteomes" id="UP000297900"/>
    </source>
</evidence>
<dbReference type="PANTHER" id="PTHR46796:SF6">
    <property type="entry name" value="ARAC SUBFAMILY"/>
    <property type="match status" value="1"/>
</dbReference>
<dbReference type="Gene3D" id="1.10.10.60">
    <property type="entry name" value="Homeodomain-like"/>
    <property type="match status" value="2"/>
</dbReference>
<dbReference type="EMBL" id="SOMN01000033">
    <property type="protein sequence ID" value="TFE23567.1"/>
    <property type="molecule type" value="Genomic_DNA"/>
</dbReference>
<keyword evidence="2" id="KW-0238">DNA-binding</keyword>
<sequence length="294" mass="33834">MNLFQLNQSQPLVPYIRESDYAVRSAYYLPSRKLLDYLLIYIRKGQLQVVADGVDYRFSEGEFCLLQPGTTHDLRSPGDNETPFVHMDIFFHPEREKSFPTKPGQLDLSSYQHLMQPRLNDLEGMNIPVKLQLKSPHLYADLLLKMIDSWLSPDPLRMLEAQVLGSQLIHAIILDHSSATRGDAPGQHRLDWVDSYLSLHLAESISIETMAKRAHLSPSRFREVFRRRFGFPPHQYLISLRLQYAQELLKTTSNTMAEIAEYCGFADVFHFSKTFKQQMGCTPGTFRDSIGKPL</sequence>
<comment type="caution">
    <text evidence="6">The sequence shown here is derived from an EMBL/GenBank/DDBJ whole genome shotgun (WGS) entry which is preliminary data.</text>
</comment>
<protein>
    <submittedName>
        <fullName evidence="6">AraC family transcriptional regulator</fullName>
    </submittedName>
</protein>
<dbReference type="RefSeq" id="WP_135153820.1">
    <property type="nucleotide sequence ID" value="NZ_SOMN01000033.1"/>
</dbReference>
<dbReference type="InterPro" id="IPR050204">
    <property type="entry name" value="AraC_XylS_family_regulators"/>
</dbReference>
<evidence type="ECO:0000256" key="3">
    <source>
        <dbReference type="ARBA" id="ARBA00023159"/>
    </source>
</evidence>
<evidence type="ECO:0000256" key="1">
    <source>
        <dbReference type="ARBA" id="ARBA00023015"/>
    </source>
</evidence>
<dbReference type="SMART" id="SM00342">
    <property type="entry name" value="HTH_ARAC"/>
    <property type="match status" value="1"/>
</dbReference>
<dbReference type="InterPro" id="IPR018060">
    <property type="entry name" value="HTH_AraC"/>
</dbReference>
<evidence type="ECO:0000313" key="6">
    <source>
        <dbReference type="EMBL" id="TFE23567.1"/>
    </source>
</evidence>
<dbReference type="SUPFAM" id="SSF46689">
    <property type="entry name" value="Homeodomain-like"/>
    <property type="match status" value="2"/>
</dbReference>
<dbReference type="OrthoDB" id="249627at2"/>
<dbReference type="CDD" id="cd02208">
    <property type="entry name" value="cupin_RmlC-like"/>
    <property type="match status" value="1"/>
</dbReference>
<dbReference type="InterPro" id="IPR018062">
    <property type="entry name" value="HTH_AraC-typ_CS"/>
</dbReference>
<keyword evidence="4" id="KW-0804">Transcription</keyword>
<dbReference type="InterPro" id="IPR020449">
    <property type="entry name" value="Tscrpt_reg_AraC-type_HTH"/>
</dbReference>
<dbReference type="InterPro" id="IPR037923">
    <property type="entry name" value="HTH-like"/>
</dbReference>
<dbReference type="InterPro" id="IPR003313">
    <property type="entry name" value="AraC-bd"/>
</dbReference>
<dbReference type="PROSITE" id="PS01124">
    <property type="entry name" value="HTH_ARAC_FAMILY_2"/>
    <property type="match status" value="1"/>
</dbReference>
<keyword evidence="1" id="KW-0805">Transcription regulation</keyword>
<dbReference type="Pfam" id="PF02311">
    <property type="entry name" value="AraC_binding"/>
    <property type="match status" value="1"/>
</dbReference>
<gene>
    <name evidence="6" type="ORF">E2980_18935</name>
</gene>
<dbReference type="PRINTS" id="PR00032">
    <property type="entry name" value="HTHARAC"/>
</dbReference>
<dbReference type="GO" id="GO:0043565">
    <property type="term" value="F:sequence-specific DNA binding"/>
    <property type="evidence" value="ECO:0007669"/>
    <property type="project" value="InterPro"/>
</dbReference>
<dbReference type="Gene3D" id="2.60.120.10">
    <property type="entry name" value="Jelly Rolls"/>
    <property type="match status" value="1"/>
</dbReference>
<dbReference type="Proteomes" id="UP000297900">
    <property type="component" value="Unassembled WGS sequence"/>
</dbReference>
<organism evidence="6 7">
    <name type="scientific">Cohnella luojiensis</name>
    <dbReference type="NCBI Taxonomy" id="652876"/>
    <lineage>
        <taxon>Bacteria</taxon>
        <taxon>Bacillati</taxon>
        <taxon>Bacillota</taxon>
        <taxon>Bacilli</taxon>
        <taxon>Bacillales</taxon>
        <taxon>Paenibacillaceae</taxon>
        <taxon>Cohnella</taxon>
    </lineage>
</organism>
<accession>A0A4Y8LS51</accession>
<dbReference type="PANTHER" id="PTHR46796">
    <property type="entry name" value="HTH-TYPE TRANSCRIPTIONAL ACTIVATOR RHAS-RELATED"/>
    <property type="match status" value="1"/>
</dbReference>
<dbReference type="PROSITE" id="PS00041">
    <property type="entry name" value="HTH_ARAC_FAMILY_1"/>
    <property type="match status" value="1"/>
</dbReference>
<evidence type="ECO:0000256" key="4">
    <source>
        <dbReference type="ARBA" id="ARBA00023163"/>
    </source>
</evidence>